<name>A0A6J5EYB7_9BURK</name>
<organism evidence="2 3">
    <name type="scientific">Paraburkholderia humisilvae</name>
    <dbReference type="NCBI Taxonomy" id="627669"/>
    <lineage>
        <taxon>Bacteria</taxon>
        <taxon>Pseudomonadati</taxon>
        <taxon>Pseudomonadota</taxon>
        <taxon>Betaproteobacteria</taxon>
        <taxon>Burkholderiales</taxon>
        <taxon>Burkholderiaceae</taxon>
        <taxon>Paraburkholderia</taxon>
    </lineage>
</organism>
<dbReference type="EMBL" id="CADIKH010000052">
    <property type="protein sequence ID" value="CAB3771590.1"/>
    <property type="molecule type" value="Genomic_DNA"/>
</dbReference>
<keyword evidence="1" id="KW-0812">Transmembrane</keyword>
<proteinExistence type="predicted"/>
<evidence type="ECO:0000313" key="2">
    <source>
        <dbReference type="EMBL" id="CAB3771590.1"/>
    </source>
</evidence>
<sequence length="414" mass="45027">MPVDVKQLGPPKPYPPRVPGMRVGFALWIACVVVVGGATLLFWPPDWPARGAPFWLPVAGLPNVLFLTIVILGRAHYEDAYLHAMYYNNHREKHRRSLIERGQQYVRLLDFSYQFPVANGKLARTVAEGVPVIKAQTLRDGTATARHARLPDETDMASTDPRLAQVLQQVPLDRVGRLYAQLLVPLATTFRPLLKAGLTPAIRLVVTDPTSPSDALRQLRTVIRAMNLYLPDCETVAAADGLMPIDAWLDAGETRPLLVVAVQLYDRPPEDSAEAGVSLLFLPQTVALPDTVTSCAALYRPVAVPPQDLAEGLALAMLWGRVSSPAIGQAWLTGFGANEQTQVTEACRRAALDQLTKFEARRLPDSILGHAGLAADWLVIAAAAEHGADAPQLLLNRTPTACQAVLLQAHSRTS</sequence>
<keyword evidence="1" id="KW-1133">Transmembrane helix</keyword>
<protein>
    <submittedName>
        <fullName evidence="2">Uncharacterized protein</fullName>
    </submittedName>
</protein>
<dbReference type="AlphaFoldDB" id="A0A6J5EYB7"/>
<feature type="transmembrane region" description="Helical" evidence="1">
    <location>
        <begin position="21"/>
        <end position="42"/>
    </location>
</feature>
<reference evidence="2 3" key="1">
    <citation type="submission" date="2020-04" db="EMBL/GenBank/DDBJ databases">
        <authorList>
            <person name="De Canck E."/>
        </authorList>
    </citation>
    <scope>NUCLEOTIDE SEQUENCE [LARGE SCALE GENOMIC DNA]</scope>
    <source>
        <strain evidence="2 3">LMG 29542</strain>
    </source>
</reference>
<gene>
    <name evidence="2" type="ORF">LMG29542_06653</name>
</gene>
<keyword evidence="3" id="KW-1185">Reference proteome</keyword>
<feature type="transmembrane region" description="Helical" evidence="1">
    <location>
        <begin position="54"/>
        <end position="73"/>
    </location>
</feature>
<keyword evidence="1" id="KW-0472">Membrane</keyword>
<dbReference type="Proteomes" id="UP000494363">
    <property type="component" value="Unassembled WGS sequence"/>
</dbReference>
<evidence type="ECO:0000256" key="1">
    <source>
        <dbReference type="SAM" id="Phobius"/>
    </source>
</evidence>
<accession>A0A6J5EYB7</accession>
<evidence type="ECO:0000313" key="3">
    <source>
        <dbReference type="Proteomes" id="UP000494363"/>
    </source>
</evidence>